<keyword evidence="3" id="KW-1185">Reference proteome</keyword>
<reference evidence="2" key="1">
    <citation type="journal article" date="2020" name="Stud. Mycol.">
        <title>101 Dothideomycetes genomes: a test case for predicting lifestyles and emergence of pathogens.</title>
        <authorList>
            <person name="Haridas S."/>
            <person name="Albert R."/>
            <person name="Binder M."/>
            <person name="Bloem J."/>
            <person name="Labutti K."/>
            <person name="Salamov A."/>
            <person name="Andreopoulos B."/>
            <person name="Baker S."/>
            <person name="Barry K."/>
            <person name="Bills G."/>
            <person name="Bluhm B."/>
            <person name="Cannon C."/>
            <person name="Castanera R."/>
            <person name="Culley D."/>
            <person name="Daum C."/>
            <person name="Ezra D."/>
            <person name="Gonzalez J."/>
            <person name="Henrissat B."/>
            <person name="Kuo A."/>
            <person name="Liang C."/>
            <person name="Lipzen A."/>
            <person name="Lutzoni F."/>
            <person name="Magnuson J."/>
            <person name="Mondo S."/>
            <person name="Nolan M."/>
            <person name="Ohm R."/>
            <person name="Pangilinan J."/>
            <person name="Park H.-J."/>
            <person name="Ramirez L."/>
            <person name="Alfaro M."/>
            <person name="Sun H."/>
            <person name="Tritt A."/>
            <person name="Yoshinaga Y."/>
            <person name="Zwiers L.-H."/>
            <person name="Turgeon B."/>
            <person name="Goodwin S."/>
            <person name="Spatafora J."/>
            <person name="Crous P."/>
            <person name="Grigoriev I."/>
        </authorList>
    </citation>
    <scope>NUCLEOTIDE SEQUENCE</scope>
    <source>
        <strain evidence="2">CBS 262.69</strain>
    </source>
</reference>
<dbReference type="EMBL" id="ML996691">
    <property type="protein sequence ID" value="KAF2402203.1"/>
    <property type="molecule type" value="Genomic_DNA"/>
</dbReference>
<dbReference type="Proteomes" id="UP000799640">
    <property type="component" value="Unassembled WGS sequence"/>
</dbReference>
<name>A0A6G1I1L5_9PEZI</name>
<evidence type="ECO:0000313" key="2">
    <source>
        <dbReference type="EMBL" id="KAF2402203.1"/>
    </source>
</evidence>
<feature type="signal peptide" evidence="1">
    <location>
        <begin position="1"/>
        <end position="20"/>
    </location>
</feature>
<proteinExistence type="predicted"/>
<keyword evidence="1" id="KW-0732">Signal</keyword>
<accession>A0A6G1I1L5</accession>
<protein>
    <submittedName>
        <fullName evidence="2">Uncharacterized protein</fullName>
    </submittedName>
</protein>
<evidence type="ECO:0000313" key="3">
    <source>
        <dbReference type="Proteomes" id="UP000799640"/>
    </source>
</evidence>
<organism evidence="2 3">
    <name type="scientific">Trichodelitschia bisporula</name>
    <dbReference type="NCBI Taxonomy" id="703511"/>
    <lineage>
        <taxon>Eukaryota</taxon>
        <taxon>Fungi</taxon>
        <taxon>Dikarya</taxon>
        <taxon>Ascomycota</taxon>
        <taxon>Pezizomycotina</taxon>
        <taxon>Dothideomycetes</taxon>
        <taxon>Dothideomycetes incertae sedis</taxon>
        <taxon>Phaeotrichales</taxon>
        <taxon>Phaeotrichaceae</taxon>
        <taxon>Trichodelitschia</taxon>
    </lineage>
</organism>
<evidence type="ECO:0000256" key="1">
    <source>
        <dbReference type="SAM" id="SignalP"/>
    </source>
</evidence>
<gene>
    <name evidence="2" type="ORF">EJ06DRAFT_329225</name>
</gene>
<sequence length="99" mass="11132">MSASITLLSLLFFVFHNAFTLHSLPLRVPSHDPIIVYASRISGIRAVSQVRPNLARFCFRFSSFCLLAVADAPQRQLNTGAMLNIEDISLYEVETDEME</sequence>
<dbReference type="AlphaFoldDB" id="A0A6G1I1L5"/>
<feature type="chain" id="PRO_5026340755" evidence="1">
    <location>
        <begin position="21"/>
        <end position="99"/>
    </location>
</feature>